<proteinExistence type="predicted"/>
<comment type="caution">
    <text evidence="1">The sequence shown here is derived from an EMBL/GenBank/DDBJ whole genome shotgun (WGS) entry which is preliminary data.</text>
</comment>
<dbReference type="AlphaFoldDB" id="A0A2T1N951"/>
<name>A0A2T1N951_9FLAO</name>
<protein>
    <submittedName>
        <fullName evidence="1">Uncharacterized protein</fullName>
    </submittedName>
</protein>
<dbReference type="EMBL" id="PXOQ01000009">
    <property type="protein sequence ID" value="PSG88362.1"/>
    <property type="molecule type" value="Genomic_DNA"/>
</dbReference>
<reference evidence="1 2" key="1">
    <citation type="submission" date="2018-03" db="EMBL/GenBank/DDBJ databases">
        <title>Mesoflavibacter sp. HG37 and Mesoflavibacter sp. HG96 sp.nov., two marine bacteria isolated from seawater of Western Pacific Ocean.</title>
        <authorList>
            <person name="Cheng H."/>
            <person name="Wu Y.-H."/>
            <person name="Guo L.-L."/>
            <person name="Xu X.-W."/>
        </authorList>
    </citation>
    <scope>NUCLEOTIDE SEQUENCE [LARGE SCALE GENOMIC DNA]</scope>
    <source>
        <strain evidence="1 2">KCTC 32269</strain>
    </source>
</reference>
<organism evidence="1 2">
    <name type="scientific">Aurantibacter aestuarii</name>
    <dbReference type="NCBI Taxonomy" id="1266046"/>
    <lineage>
        <taxon>Bacteria</taxon>
        <taxon>Pseudomonadati</taxon>
        <taxon>Bacteroidota</taxon>
        <taxon>Flavobacteriia</taxon>
        <taxon>Flavobacteriales</taxon>
        <taxon>Flavobacteriaceae</taxon>
        <taxon>Aurantibacter</taxon>
    </lineage>
</organism>
<evidence type="ECO:0000313" key="1">
    <source>
        <dbReference type="EMBL" id="PSG88362.1"/>
    </source>
</evidence>
<keyword evidence="2" id="KW-1185">Reference proteome</keyword>
<accession>A0A2T1N951</accession>
<dbReference type="Proteomes" id="UP000238426">
    <property type="component" value="Unassembled WGS sequence"/>
</dbReference>
<gene>
    <name evidence="1" type="ORF">C7H52_08660</name>
</gene>
<evidence type="ECO:0000313" key="2">
    <source>
        <dbReference type="Proteomes" id="UP000238426"/>
    </source>
</evidence>
<sequence length="62" mass="7818">MRTFKEIVNFVNDLFKNNFVFIYFIEVLIAAKRKCNFIRFSQNKRFLLRLLLYRFIYNLTKW</sequence>